<dbReference type="PROSITE" id="PS00600">
    <property type="entry name" value="AA_TRANSFER_CLASS_3"/>
    <property type="match status" value="1"/>
</dbReference>
<comment type="caution">
    <text evidence="6">The sequence shown here is derived from an EMBL/GenBank/DDBJ whole genome shotgun (WGS) entry which is preliminary data.</text>
</comment>
<dbReference type="GO" id="GO:0030170">
    <property type="term" value="F:pyridoxal phosphate binding"/>
    <property type="evidence" value="ECO:0007669"/>
    <property type="project" value="InterPro"/>
</dbReference>
<dbReference type="PANTHER" id="PTHR43094:SF1">
    <property type="entry name" value="AMINOTRANSFERASE CLASS-III"/>
    <property type="match status" value="1"/>
</dbReference>
<protein>
    <submittedName>
        <fullName evidence="6">Aspartate aminotransferase family protein</fullName>
    </submittedName>
</protein>
<gene>
    <name evidence="6" type="ORF">DS031_20775</name>
</gene>
<accession>A0A366XSH3</accession>
<evidence type="ECO:0000256" key="5">
    <source>
        <dbReference type="RuleBase" id="RU003560"/>
    </source>
</evidence>
<proteinExistence type="inferred from homology"/>
<evidence type="ECO:0000256" key="1">
    <source>
        <dbReference type="ARBA" id="ARBA00008954"/>
    </source>
</evidence>
<dbReference type="PIRSF" id="PIRSF000521">
    <property type="entry name" value="Transaminase_4ab_Lys_Orn"/>
    <property type="match status" value="1"/>
</dbReference>
<dbReference type="Proteomes" id="UP000253314">
    <property type="component" value="Unassembled WGS sequence"/>
</dbReference>
<dbReference type="Gene3D" id="3.40.640.10">
    <property type="entry name" value="Type I PLP-dependent aspartate aminotransferase-like (Major domain)"/>
    <property type="match status" value="1"/>
</dbReference>
<evidence type="ECO:0000313" key="6">
    <source>
        <dbReference type="EMBL" id="RBW67709.1"/>
    </source>
</evidence>
<comment type="similarity">
    <text evidence="1 5">Belongs to the class-III pyridoxal-phosphate-dependent aminotransferase family.</text>
</comment>
<evidence type="ECO:0000256" key="2">
    <source>
        <dbReference type="ARBA" id="ARBA00022576"/>
    </source>
</evidence>
<name>A0A366XSH3_9BACI</name>
<dbReference type="RefSeq" id="WP_113808113.1">
    <property type="nucleotide sequence ID" value="NZ_QOCW01000031.1"/>
</dbReference>
<dbReference type="Gene3D" id="3.90.1150.10">
    <property type="entry name" value="Aspartate Aminotransferase, domain 1"/>
    <property type="match status" value="1"/>
</dbReference>
<dbReference type="AlphaFoldDB" id="A0A366XSH3"/>
<dbReference type="InterPro" id="IPR015421">
    <property type="entry name" value="PyrdxlP-dep_Trfase_major"/>
</dbReference>
<dbReference type="InterPro" id="IPR049704">
    <property type="entry name" value="Aminotrans_3_PPA_site"/>
</dbReference>
<keyword evidence="7" id="KW-1185">Reference proteome</keyword>
<dbReference type="InterPro" id="IPR005814">
    <property type="entry name" value="Aminotrans_3"/>
</dbReference>
<dbReference type="EMBL" id="QOCW01000031">
    <property type="protein sequence ID" value="RBW67709.1"/>
    <property type="molecule type" value="Genomic_DNA"/>
</dbReference>
<reference evidence="6 7" key="1">
    <citation type="submission" date="2018-07" db="EMBL/GenBank/DDBJ databases">
        <title>Lottiidibacillus patelloidae gen. nov., sp. nov., isolated from the intestinal tract of a marine limpet and the reclassification of B. taeanensis BH030017T, B. algicola KMM 3737T and B. hwajinpoensis SW-72T as genus Lottiidibacillus.</title>
        <authorList>
            <person name="Liu R."/>
            <person name="Huang Z."/>
        </authorList>
    </citation>
    <scope>NUCLEOTIDE SEQUENCE [LARGE SCALE GENOMIC DNA]</scope>
    <source>
        <strain evidence="6 7">BH030017</strain>
    </source>
</reference>
<keyword evidence="4 5" id="KW-0663">Pyridoxal phosphate</keyword>
<dbReference type="InterPro" id="IPR015424">
    <property type="entry name" value="PyrdxlP-dep_Trfase"/>
</dbReference>
<dbReference type="OrthoDB" id="9807885at2"/>
<dbReference type="InterPro" id="IPR015422">
    <property type="entry name" value="PyrdxlP-dep_Trfase_small"/>
</dbReference>
<dbReference type="Pfam" id="PF00202">
    <property type="entry name" value="Aminotran_3"/>
    <property type="match status" value="1"/>
</dbReference>
<dbReference type="FunFam" id="3.40.640.10:FF:000014">
    <property type="entry name" value="Adenosylmethionine-8-amino-7-oxononanoate aminotransferase, probable"/>
    <property type="match status" value="1"/>
</dbReference>
<evidence type="ECO:0000313" key="7">
    <source>
        <dbReference type="Proteomes" id="UP000253314"/>
    </source>
</evidence>
<keyword evidence="2 6" id="KW-0032">Aminotransferase</keyword>
<dbReference type="NCBIfam" id="NF005375">
    <property type="entry name" value="PRK06917.1"/>
    <property type="match status" value="1"/>
</dbReference>
<sequence length="460" mass="50710">MSSVTKRKTHLIKPLLGLDYPEVTHGKGIYLYDTEGNEYIDAASGAATANIGHGVMEIAKVMYEQATRVSFAYRSHFTSEPAEKLAGILANYAQGDLNWVFFVNSGSEATETALKIALQYWQERGKPEKNHILSRWMSYHGITLGALSMSGHIIRRRRFESLLKDYPAVPPPYCYRCPYNLSYPQCKTACASELEQAILKIGADKVAAFIFEPVIGAAGGAVVPPDDYYKEIKAICDKYEILLIADEVMTGIGRTGKMFAMEHWNVQPDLIALGKGMSAGYTPMAATIVSDRIIEVIEKGSKVILSGHTFSGNPQSASICEAVLEYIEKHNLVQNAKEQGERLLMGLSNLEAKYSLVGHSRGLGLLCGLEFVRNKETKEPFPLELEITNRIIQRAFQKGLILYNAAGGINGNSGDAVLIAPPLTINRVEVYKVLTVLEEVIREISLELKNEGLLTNRSIS</sequence>
<dbReference type="SUPFAM" id="SSF53383">
    <property type="entry name" value="PLP-dependent transferases"/>
    <property type="match status" value="1"/>
</dbReference>
<dbReference type="PANTHER" id="PTHR43094">
    <property type="entry name" value="AMINOTRANSFERASE"/>
    <property type="match status" value="1"/>
</dbReference>
<keyword evidence="3 6" id="KW-0808">Transferase</keyword>
<evidence type="ECO:0000256" key="4">
    <source>
        <dbReference type="ARBA" id="ARBA00022898"/>
    </source>
</evidence>
<dbReference type="GO" id="GO:0008483">
    <property type="term" value="F:transaminase activity"/>
    <property type="evidence" value="ECO:0007669"/>
    <property type="project" value="UniProtKB-KW"/>
</dbReference>
<evidence type="ECO:0000256" key="3">
    <source>
        <dbReference type="ARBA" id="ARBA00022679"/>
    </source>
</evidence>
<dbReference type="CDD" id="cd00610">
    <property type="entry name" value="OAT_like"/>
    <property type="match status" value="1"/>
</dbReference>
<organism evidence="6 7">
    <name type="scientific">Bacillus taeanensis</name>
    <dbReference type="NCBI Taxonomy" id="273032"/>
    <lineage>
        <taxon>Bacteria</taxon>
        <taxon>Bacillati</taxon>
        <taxon>Bacillota</taxon>
        <taxon>Bacilli</taxon>
        <taxon>Bacillales</taxon>
        <taxon>Bacillaceae</taxon>
        <taxon>Bacillus</taxon>
    </lineage>
</organism>